<reference evidence="2 3" key="1">
    <citation type="submission" date="2021-06" db="EMBL/GenBank/DDBJ databases">
        <title>Caerostris extrusa draft genome.</title>
        <authorList>
            <person name="Kono N."/>
            <person name="Arakawa K."/>
        </authorList>
    </citation>
    <scope>NUCLEOTIDE SEQUENCE [LARGE SCALE GENOMIC DNA]</scope>
</reference>
<evidence type="ECO:0000313" key="2">
    <source>
        <dbReference type="EMBL" id="GIZ02444.1"/>
    </source>
</evidence>
<proteinExistence type="predicted"/>
<protein>
    <submittedName>
        <fullName evidence="2">Uncharacterized protein</fullName>
    </submittedName>
</protein>
<evidence type="ECO:0000313" key="3">
    <source>
        <dbReference type="Proteomes" id="UP001054945"/>
    </source>
</evidence>
<dbReference type="AlphaFoldDB" id="A0AAV4Y7F7"/>
<evidence type="ECO:0000256" key="1">
    <source>
        <dbReference type="SAM" id="MobiDB-lite"/>
    </source>
</evidence>
<feature type="region of interest" description="Disordered" evidence="1">
    <location>
        <begin position="44"/>
        <end position="69"/>
    </location>
</feature>
<name>A0AAV4Y7F7_CAEEX</name>
<accession>A0AAV4Y7F7</accession>
<dbReference type="Proteomes" id="UP001054945">
    <property type="component" value="Unassembled WGS sequence"/>
</dbReference>
<dbReference type="EMBL" id="BPLR01001458">
    <property type="protein sequence ID" value="GIZ02444.1"/>
    <property type="molecule type" value="Genomic_DNA"/>
</dbReference>
<gene>
    <name evidence="2" type="ORF">CEXT_25641</name>
</gene>
<organism evidence="2 3">
    <name type="scientific">Caerostris extrusa</name>
    <name type="common">Bark spider</name>
    <name type="synonym">Caerostris bankana</name>
    <dbReference type="NCBI Taxonomy" id="172846"/>
    <lineage>
        <taxon>Eukaryota</taxon>
        <taxon>Metazoa</taxon>
        <taxon>Ecdysozoa</taxon>
        <taxon>Arthropoda</taxon>
        <taxon>Chelicerata</taxon>
        <taxon>Arachnida</taxon>
        <taxon>Araneae</taxon>
        <taxon>Araneomorphae</taxon>
        <taxon>Entelegynae</taxon>
        <taxon>Araneoidea</taxon>
        <taxon>Araneidae</taxon>
        <taxon>Caerostris</taxon>
    </lineage>
</organism>
<sequence>MSFFLNEHQQLDAGRCVMGCCRRLWNWRSCTLRTTLPTTLTRSSCCRNPTGRSPRTTDSPRTRLSASQR</sequence>
<comment type="caution">
    <text evidence="2">The sequence shown here is derived from an EMBL/GenBank/DDBJ whole genome shotgun (WGS) entry which is preliminary data.</text>
</comment>
<keyword evidence="3" id="KW-1185">Reference proteome</keyword>